<dbReference type="RefSeq" id="WP_245035482.1">
    <property type="nucleotide sequence ID" value="NZ_CP095075.1"/>
</dbReference>
<protein>
    <recommendedName>
        <fullName evidence="3">Gluconate 2-dehydrogenase subunit 3 family protein</fullName>
    </recommendedName>
</protein>
<gene>
    <name evidence="1" type="ORF">MUO15_09860</name>
</gene>
<reference evidence="1" key="1">
    <citation type="submission" date="2022-04" db="EMBL/GenBank/DDBJ databases">
        <title>Halobacillus sp. isolated from saltern.</title>
        <authorList>
            <person name="Won M."/>
            <person name="Lee C.-M."/>
            <person name="Woen H.-Y."/>
            <person name="Kwon S.-W."/>
        </authorList>
    </citation>
    <scope>NUCLEOTIDE SEQUENCE</scope>
    <source>
        <strain evidence="1">SSHM10-5</strain>
    </source>
</reference>
<evidence type="ECO:0000313" key="2">
    <source>
        <dbReference type="Proteomes" id="UP000830326"/>
    </source>
</evidence>
<name>A0ABY4HGN8_9BACI</name>
<organism evidence="1 2">
    <name type="scientific">Halobacillus amylolyticus</name>
    <dbReference type="NCBI Taxonomy" id="2932259"/>
    <lineage>
        <taxon>Bacteria</taxon>
        <taxon>Bacillati</taxon>
        <taxon>Bacillota</taxon>
        <taxon>Bacilli</taxon>
        <taxon>Bacillales</taxon>
        <taxon>Bacillaceae</taxon>
        <taxon>Halobacillus</taxon>
    </lineage>
</organism>
<dbReference type="EMBL" id="CP095075">
    <property type="protein sequence ID" value="UOR13711.1"/>
    <property type="molecule type" value="Genomic_DNA"/>
</dbReference>
<evidence type="ECO:0000313" key="1">
    <source>
        <dbReference type="EMBL" id="UOR13711.1"/>
    </source>
</evidence>
<proteinExistence type="predicted"/>
<accession>A0ABY4HGN8</accession>
<evidence type="ECO:0008006" key="3">
    <source>
        <dbReference type="Google" id="ProtNLM"/>
    </source>
</evidence>
<keyword evidence="2" id="KW-1185">Reference proteome</keyword>
<dbReference type="Proteomes" id="UP000830326">
    <property type="component" value="Chromosome"/>
</dbReference>
<sequence length="197" mass="23051">MVPSSKSIKCPYTTRLNFMAVVDALIPSSLMTFPSGWTFQYGALDLSIWKYLLMSFDNLPTPLSSETSQLLDLSVIYEYKERYPHIYKGLFSTLSRNDRLKAITRLENLEVPLDTLPIPYKNNPTLLQIMIDSLYQLTFFGYYSEWYGYADTRYNPPSFRHLRTYPVSWAYTGYPGPSFGYRDFRGFLLKMRDLEPE</sequence>